<evidence type="ECO:0000313" key="3">
    <source>
        <dbReference type="Proteomes" id="UP000032545"/>
    </source>
</evidence>
<organism evidence="2 3">
    <name type="scientific">Frankia torreyi</name>
    <dbReference type="NCBI Taxonomy" id="1856"/>
    <lineage>
        <taxon>Bacteria</taxon>
        <taxon>Bacillati</taxon>
        <taxon>Actinomycetota</taxon>
        <taxon>Actinomycetes</taxon>
        <taxon>Frankiales</taxon>
        <taxon>Frankiaceae</taxon>
        <taxon>Frankia</taxon>
    </lineage>
</organism>
<feature type="compositionally biased region" description="Low complexity" evidence="1">
    <location>
        <begin position="310"/>
        <end position="328"/>
    </location>
</feature>
<comment type="caution">
    <text evidence="2">The sequence shown here is derived from an EMBL/GenBank/DDBJ whole genome shotgun (WGS) entry which is preliminary data.</text>
</comment>
<name>A0A0D8BKQ3_9ACTN</name>
<accession>A0A0D8BKQ3</accession>
<feature type="compositionally biased region" description="Pro residues" evidence="1">
    <location>
        <begin position="411"/>
        <end position="420"/>
    </location>
</feature>
<feature type="compositionally biased region" description="Pro residues" evidence="1">
    <location>
        <begin position="377"/>
        <end position="402"/>
    </location>
</feature>
<feature type="region of interest" description="Disordered" evidence="1">
    <location>
        <begin position="95"/>
        <end position="125"/>
    </location>
</feature>
<dbReference type="PATRIC" id="fig|1502723.3.peg.4206"/>
<feature type="compositionally biased region" description="Low complexity" evidence="1">
    <location>
        <begin position="224"/>
        <end position="244"/>
    </location>
</feature>
<evidence type="ECO:0000256" key="1">
    <source>
        <dbReference type="SAM" id="MobiDB-lite"/>
    </source>
</evidence>
<keyword evidence="3" id="KW-1185">Reference proteome</keyword>
<feature type="region of interest" description="Disordered" evidence="1">
    <location>
        <begin position="310"/>
        <end position="582"/>
    </location>
</feature>
<dbReference type="RefSeq" id="WP_044883726.1">
    <property type="nucleotide sequence ID" value="NZ_JYFN01000005.1"/>
</dbReference>
<feature type="compositionally biased region" description="Low complexity" evidence="1">
    <location>
        <begin position="470"/>
        <end position="481"/>
    </location>
</feature>
<gene>
    <name evidence="2" type="ORF">FF36_00953</name>
</gene>
<proteinExistence type="predicted"/>
<reference evidence="2 3" key="2">
    <citation type="journal article" date="2016" name="Genome Announc.">
        <title>Permanent Draft Genome Sequences for Two Variants of Frankia sp. Strain CpI1, the First Frankia Strain Isolated from Root Nodules of Comptonia peregrina.</title>
        <authorList>
            <person name="Oshone R."/>
            <person name="Hurst S.G.IV."/>
            <person name="Abebe-Akele F."/>
            <person name="Simpson S."/>
            <person name="Morris K."/>
            <person name="Thomas W.K."/>
            <person name="Tisa L.S."/>
        </authorList>
    </citation>
    <scope>NUCLEOTIDE SEQUENCE [LARGE SCALE GENOMIC DNA]</scope>
    <source>
        <strain evidence="3">CpI1-S</strain>
    </source>
</reference>
<dbReference type="EMBL" id="JYFN01000005">
    <property type="protein sequence ID" value="KJE24579.1"/>
    <property type="molecule type" value="Genomic_DNA"/>
</dbReference>
<reference evidence="3" key="1">
    <citation type="submission" date="2015-02" db="EMBL/GenBank/DDBJ databases">
        <title>Draft Genome of Frankia sp. CpI1-S.</title>
        <authorList>
            <person name="Oshone R.T."/>
            <person name="Ngom M."/>
            <person name="Ghodhbane-Gtari F."/>
            <person name="Gtari M."/>
            <person name="Morris K."/>
            <person name="Thomas K."/>
            <person name="Sen A."/>
            <person name="Tisa L.S."/>
        </authorList>
    </citation>
    <scope>NUCLEOTIDE SEQUENCE [LARGE SCALE GENOMIC DNA]</scope>
    <source>
        <strain evidence="3">CpI1-S</strain>
    </source>
</reference>
<dbReference type="AlphaFoldDB" id="A0A0D8BKQ3"/>
<dbReference type="OrthoDB" id="3218519at2"/>
<evidence type="ECO:0000313" key="2">
    <source>
        <dbReference type="EMBL" id="KJE24579.1"/>
    </source>
</evidence>
<feature type="compositionally biased region" description="Low complexity" evidence="1">
    <location>
        <begin position="175"/>
        <end position="217"/>
    </location>
</feature>
<sequence>MPLSSARLLIALLLHEQHRVEPAGVPVRYPFPPPTERHLLRAATAVAAGRSKGALRELRQSEHDPADPDHVAVHEALYLAALALDRNWSPDDAGLLRPSPATVGRSAAPSRTRDPAPSVSPADGPLTAWTAQAVVRQRHDLLAPTTAVICVLAAEVIPAIRMARARLLAASIPPAAGAGTEAPAAARRPLPPTARRLGASRSPATSHSPHASHSPTTGTRHRPAAAGEGRAHAVATRRGAAGTPSAGGTGADTTPWLNTLPMVLGWTGAAGLVRHTASAHGLHRTGPRARSRAGGFLPAILGWGFTVGRSSAGHPGSPPGDAAPAARIGDPRARPPAPRETAVTPGRQIAQPAEAPQGTEVIRGLPIPQDLTAQVDPPLPPHGPLPPDRPLPPDGSPLPDRPVSPDDSPTPDGPLLPDGPLPSDGPISPATEIAEVARDIAVAPDVKSPGSGTVPMSVAVGPDSPLTSNAAALPATDSAPARSDPADPTTPTGMAIPPGMAIPSGPTGPAVDVPTATGSPLPTDRPSPAPTPSPTRAPSPPPAPSPIPAPSPALTPVPTRTPAPGGLPRSAGTPRPADPAGLPLRVAALGGVALQGKAAVAGPAAPPGVVAQARPAMTAAVPDAGVEGSVLAAVDALTMADAFVARLAELPVHQASAYARILRADLLFRLGRAAEAGVALDVVETAGGADDATLAHAALVRGDWAGFPDGGAQTLGRRPDGSPIPSGRPAYLDRAEELWRRSLAAYGRIDSDAGRAAGLLRLAEAPTATGRPILRRARIDEAARRARAAGDDALTWTARVHSLIERARTGEASTTELRTMMTALAEWSRFDGSTSYGRGLSQLLAAATGGAVTVSTV</sequence>
<feature type="region of interest" description="Disordered" evidence="1">
    <location>
        <begin position="175"/>
        <end position="254"/>
    </location>
</feature>
<feature type="compositionally biased region" description="Pro residues" evidence="1">
    <location>
        <begin position="523"/>
        <end position="561"/>
    </location>
</feature>
<protein>
    <submittedName>
        <fullName evidence="2">Uncharacterized protein</fullName>
    </submittedName>
</protein>
<dbReference type="Proteomes" id="UP000032545">
    <property type="component" value="Unassembled WGS sequence"/>
</dbReference>